<keyword evidence="2" id="KW-1185">Reference proteome</keyword>
<dbReference type="RefSeq" id="WP_041993664.1">
    <property type="nucleotide sequence ID" value="NZ_CDOD01000045.1"/>
</dbReference>
<reference evidence="2" key="1">
    <citation type="submission" date="2015-01" db="EMBL/GenBank/DDBJ databases">
        <authorList>
            <person name="MANFREDI Pablo"/>
        </authorList>
    </citation>
    <scope>NUCLEOTIDE SEQUENCE [LARGE SCALE GENOMIC DNA]</scope>
    <source>
        <strain evidence="2">Ccyn2B</strain>
    </source>
</reference>
<dbReference type="AlphaFoldDB" id="A0A0B7HGA8"/>
<dbReference type="Proteomes" id="UP000038055">
    <property type="component" value="Unassembled WGS sequence"/>
</dbReference>
<evidence type="ECO:0000313" key="1">
    <source>
        <dbReference type="EMBL" id="CEN38265.1"/>
    </source>
</evidence>
<protein>
    <submittedName>
        <fullName evidence="1">Uncharacterized protein</fullName>
    </submittedName>
</protein>
<gene>
    <name evidence="1" type="ORF">CCYN2B_50007</name>
</gene>
<proteinExistence type="predicted"/>
<sequence>MTSPKEIFEKGYGEIAQHFPDFKSIQKGRKLKKVSQDKSIEFEIYFQTSMRNYSGSVAILPHINISSKKMEKWLNTQSNGQEMWELIFTKQLGYLTPRQYWYEWNLAGLSFQPTIDEIVKYLKEYALPIFELFENKDKAVDFLLENGAIFNKNVKHDELLPFYFVFWHSGKEKAEIFLNNFVEKCSYKGKFIKSYEKLQTVKQFNFNYSSFVGEDILKFAVAHGIKLNINT</sequence>
<accession>A0A0B7HGA8</accession>
<dbReference type="STRING" id="28189.CCYN74_30285"/>
<dbReference type="eggNOG" id="ENOG502ZAYD">
    <property type="taxonomic scope" value="Bacteria"/>
</dbReference>
<organism evidence="1 2">
    <name type="scientific">Capnocytophaga cynodegmi</name>
    <dbReference type="NCBI Taxonomy" id="28189"/>
    <lineage>
        <taxon>Bacteria</taxon>
        <taxon>Pseudomonadati</taxon>
        <taxon>Bacteroidota</taxon>
        <taxon>Flavobacteriia</taxon>
        <taxon>Flavobacteriales</taxon>
        <taxon>Flavobacteriaceae</taxon>
        <taxon>Capnocytophaga</taxon>
    </lineage>
</organism>
<name>A0A0B7HGA8_9FLAO</name>
<dbReference type="EMBL" id="CDOD01000045">
    <property type="protein sequence ID" value="CEN38265.1"/>
    <property type="molecule type" value="Genomic_DNA"/>
</dbReference>
<evidence type="ECO:0000313" key="2">
    <source>
        <dbReference type="Proteomes" id="UP000038055"/>
    </source>
</evidence>